<comment type="caution">
    <text evidence="1">The sequence shown here is derived from an EMBL/GenBank/DDBJ whole genome shotgun (WGS) entry which is preliminary data.</text>
</comment>
<sequence length="477" mass="53568">MEGLGRNHSLETALADLVDNSIDAGATCVLIRLVRKKGRLRSLYVIDNGKGMSPSFIDTAMTVGGQRAYGSKDLGHFGIGLQSASFSQARALTVIARAVGYGPVGRRLLLDNQNFMAEIVSDDFACEEFEREWGIPQTGTGTLIRWDDVFGFPLTREPERVEEFISVTTQNVQNHLGLVFHRLIEHGTVSILLDVEDADLEQVSPPFEVAPLNPFGYKRPALAGYPKKLVAYHEGAEIGFTCHLWPGRSSSIEFKLADAPERRQGLFVYRRDRLLQAGGDWGGIAGLAKRLQVARVELHIDGDVTSLFRMNPEKSRVIVGSDFKRVAESAIAKDGTTFPIYLEDAERVFQDSRKRRRERRAMIPPGKGFAPMVRRSIGVEVPFTHENDHPLDVRWKRLGSENFFEVDREQRTLWINEVYRSALLGNRRGGLNDAPLVKALLYLQFEEMFQGERLGPKDKDNLELWQEILTAAAKSEK</sequence>
<reference evidence="1 2" key="1">
    <citation type="submission" date="2024-09" db="EMBL/GenBank/DDBJ databases">
        <authorList>
            <person name="Sun Q."/>
            <person name="Mori K."/>
        </authorList>
    </citation>
    <scope>NUCLEOTIDE SEQUENCE [LARGE SCALE GENOMIC DNA]</scope>
    <source>
        <strain evidence="1 2">JCM 3324</strain>
    </source>
</reference>
<dbReference type="InterPro" id="IPR036890">
    <property type="entry name" value="HATPase_C_sf"/>
</dbReference>
<name>A0ABV5NWN0_9ACTN</name>
<dbReference type="Gene3D" id="3.30.565.10">
    <property type="entry name" value="Histidine kinase-like ATPase, C-terminal domain"/>
    <property type="match status" value="1"/>
</dbReference>
<keyword evidence="1" id="KW-0547">Nucleotide-binding</keyword>
<dbReference type="SUPFAM" id="SSF55874">
    <property type="entry name" value="ATPase domain of HSP90 chaperone/DNA topoisomerase II/histidine kinase"/>
    <property type="match status" value="1"/>
</dbReference>
<dbReference type="RefSeq" id="WP_379484528.1">
    <property type="nucleotide sequence ID" value="NZ_JBHMCF010000039.1"/>
</dbReference>
<keyword evidence="2" id="KW-1185">Reference proteome</keyword>
<dbReference type="Proteomes" id="UP001589568">
    <property type="component" value="Unassembled WGS sequence"/>
</dbReference>
<dbReference type="Pfam" id="PF13589">
    <property type="entry name" value="HATPase_c_3"/>
    <property type="match status" value="1"/>
</dbReference>
<dbReference type="EMBL" id="JBHMCF010000039">
    <property type="protein sequence ID" value="MFB9474720.1"/>
    <property type="molecule type" value="Genomic_DNA"/>
</dbReference>
<proteinExistence type="predicted"/>
<organism evidence="1 2">
    <name type="scientific">Nonomuraea salmonea</name>
    <dbReference type="NCBI Taxonomy" id="46181"/>
    <lineage>
        <taxon>Bacteria</taxon>
        <taxon>Bacillati</taxon>
        <taxon>Actinomycetota</taxon>
        <taxon>Actinomycetes</taxon>
        <taxon>Streptosporangiales</taxon>
        <taxon>Streptosporangiaceae</taxon>
        <taxon>Nonomuraea</taxon>
    </lineage>
</organism>
<protein>
    <submittedName>
        <fullName evidence="1">ATP-binding protein</fullName>
    </submittedName>
</protein>
<evidence type="ECO:0000313" key="1">
    <source>
        <dbReference type="EMBL" id="MFB9474720.1"/>
    </source>
</evidence>
<gene>
    <name evidence="1" type="ORF">ACFFR3_34940</name>
</gene>
<keyword evidence="1" id="KW-0067">ATP-binding</keyword>
<evidence type="ECO:0000313" key="2">
    <source>
        <dbReference type="Proteomes" id="UP001589568"/>
    </source>
</evidence>
<accession>A0ABV5NWN0</accession>
<dbReference type="GO" id="GO:0005524">
    <property type="term" value="F:ATP binding"/>
    <property type="evidence" value="ECO:0007669"/>
    <property type="project" value="UniProtKB-KW"/>
</dbReference>